<evidence type="ECO:0000256" key="4">
    <source>
        <dbReference type="ARBA" id="ARBA00022490"/>
    </source>
</evidence>
<dbReference type="InterPro" id="IPR036291">
    <property type="entry name" value="NAD(P)-bd_dom_sf"/>
</dbReference>
<evidence type="ECO:0000256" key="3">
    <source>
        <dbReference type="ARBA" id="ARBA00013119"/>
    </source>
</evidence>
<keyword evidence="5" id="KW-0560">Oxidoreductase</keyword>
<comment type="catalytic activity">
    <reaction evidence="8">
        <text>D-glyceraldehyde 3-phosphate + phosphate + NAD(+) = (2R)-3-phospho-glyceroyl phosphate + NADH + H(+)</text>
        <dbReference type="Rhea" id="RHEA:10300"/>
        <dbReference type="ChEBI" id="CHEBI:15378"/>
        <dbReference type="ChEBI" id="CHEBI:43474"/>
        <dbReference type="ChEBI" id="CHEBI:57540"/>
        <dbReference type="ChEBI" id="CHEBI:57604"/>
        <dbReference type="ChEBI" id="CHEBI:57945"/>
        <dbReference type="ChEBI" id="CHEBI:59776"/>
        <dbReference type="EC" id="1.2.1.12"/>
    </reaction>
</comment>
<dbReference type="EMBL" id="JBBHLL010000001">
    <property type="protein sequence ID" value="KAK7836015.1"/>
    <property type="molecule type" value="Genomic_DNA"/>
</dbReference>
<keyword evidence="6" id="KW-0520">NAD</keyword>
<dbReference type="EC" id="1.2.1.12" evidence="3"/>
<dbReference type="Proteomes" id="UP001488838">
    <property type="component" value="Unassembled WGS sequence"/>
</dbReference>
<evidence type="ECO:0000256" key="5">
    <source>
        <dbReference type="ARBA" id="ARBA00023002"/>
    </source>
</evidence>
<dbReference type="AlphaFoldDB" id="A0AAW0K9K5"/>
<reference evidence="9 10" key="1">
    <citation type="journal article" date="2023" name="bioRxiv">
        <title>Conserved and derived expression patterns and positive selection on dental genes reveal complex evolutionary context of ever-growing rodent molars.</title>
        <authorList>
            <person name="Calamari Z.T."/>
            <person name="Song A."/>
            <person name="Cohen E."/>
            <person name="Akter M."/>
            <person name="Roy R.D."/>
            <person name="Hallikas O."/>
            <person name="Christensen M.M."/>
            <person name="Li P."/>
            <person name="Marangoni P."/>
            <person name="Jernvall J."/>
            <person name="Klein O.D."/>
        </authorList>
    </citation>
    <scope>NUCLEOTIDE SEQUENCE [LARGE SCALE GENOMIC DNA]</scope>
    <source>
        <strain evidence="9">V071</strain>
    </source>
</reference>
<protein>
    <recommendedName>
        <fullName evidence="3">glyceraldehyde-3-phosphate dehydrogenase (phosphorylating)</fullName>
        <ecNumber evidence="3">1.2.1.12</ecNumber>
    </recommendedName>
</protein>
<keyword evidence="7" id="KW-0324">Glycolysis</keyword>
<evidence type="ECO:0000256" key="6">
    <source>
        <dbReference type="ARBA" id="ARBA00023027"/>
    </source>
</evidence>
<accession>A0AAW0K9K5</accession>
<dbReference type="GO" id="GO:0004365">
    <property type="term" value="F:glyceraldehyde-3-phosphate dehydrogenase (NAD+) (phosphorylating) activity"/>
    <property type="evidence" value="ECO:0007669"/>
    <property type="project" value="UniProtKB-EC"/>
</dbReference>
<keyword evidence="10" id="KW-1185">Reference proteome</keyword>
<gene>
    <name evidence="9" type="ORF">U0070_004106</name>
</gene>
<dbReference type="PANTHER" id="PTHR10836">
    <property type="entry name" value="GLYCERALDEHYDE 3-PHOSPHATE DEHYDROGENASE"/>
    <property type="match status" value="1"/>
</dbReference>
<evidence type="ECO:0000256" key="2">
    <source>
        <dbReference type="ARBA" id="ARBA00007406"/>
    </source>
</evidence>
<dbReference type="Gene3D" id="3.40.50.720">
    <property type="entry name" value="NAD(P)-binding Rossmann-like Domain"/>
    <property type="match status" value="1"/>
</dbReference>
<dbReference type="PANTHER" id="PTHR10836:SF111">
    <property type="entry name" value="GLYCERALDEHYDE-3-PHOSPHATE DEHYDROGENASE"/>
    <property type="match status" value="1"/>
</dbReference>
<organism evidence="9 10">
    <name type="scientific">Myodes glareolus</name>
    <name type="common">Bank vole</name>
    <name type="synonym">Clethrionomys glareolus</name>
    <dbReference type="NCBI Taxonomy" id="447135"/>
    <lineage>
        <taxon>Eukaryota</taxon>
        <taxon>Metazoa</taxon>
        <taxon>Chordata</taxon>
        <taxon>Craniata</taxon>
        <taxon>Vertebrata</taxon>
        <taxon>Euteleostomi</taxon>
        <taxon>Mammalia</taxon>
        <taxon>Eutheria</taxon>
        <taxon>Euarchontoglires</taxon>
        <taxon>Glires</taxon>
        <taxon>Rodentia</taxon>
        <taxon>Myomorpha</taxon>
        <taxon>Muroidea</taxon>
        <taxon>Cricetidae</taxon>
        <taxon>Arvicolinae</taxon>
        <taxon>Myodes</taxon>
    </lineage>
</organism>
<evidence type="ECO:0000256" key="1">
    <source>
        <dbReference type="ARBA" id="ARBA00004869"/>
    </source>
</evidence>
<dbReference type="GO" id="GO:0005829">
    <property type="term" value="C:cytosol"/>
    <property type="evidence" value="ECO:0007669"/>
    <property type="project" value="TreeGrafter"/>
</dbReference>
<sequence length="498" mass="56528">MEVPTWATKEDKYLKFWPDAVGVMASVTAITEDHVLSIALFPADLATKIEIIYAHSALRYWLTTILFLQRVPEIQTFSSKPPPQPFVETGSPMAHLRQALTSQVHLTGSLGYMATKGKIRLLFYFAGLDKLPKKLLQSVNKLVQLLPGTVEAPPIWLMHWFWQQHRIIEWTLVKAGGRFGQEGLFSFNRNLRIRPEWRPAPAAALPTLGPEKGQEEVTPMGGVAKTHQRHLTALPEHPPHCSQAGIQLQTERCAISQVPVSEASRYGLSNATVLISDSTNIKWGDAGTKYAMESTGVFTTTEKIRVQVKQAAHFTFCCPSMFVTGLNYKKSKVYQGWASRHNGIKKMVKQASEGILAYTEHWVVTYDLNCNTHASNFDAVCRKNKIEKGKQQQYRKKEEKVCLSVCLSVFWSSSEDPLKRTHGVLEREREKETKGIKHRIQKEAMTTAAWEERGSGPEQPSGTLFSNEKFLTNYERVKRLLRNEQGWKLLQQKFTFKK</sequence>
<proteinExistence type="inferred from homology"/>
<comment type="pathway">
    <text evidence="1">Carbohydrate degradation; glycolysis; pyruvate from D-glyceraldehyde 3-phosphate: step 1/5.</text>
</comment>
<keyword evidence="4" id="KW-0963">Cytoplasm</keyword>
<comment type="similarity">
    <text evidence="2">Belongs to the glyceraldehyde-3-phosphate dehydrogenase family.</text>
</comment>
<dbReference type="InterPro" id="IPR020831">
    <property type="entry name" value="GlycerAld/Erythrose_P_DH"/>
</dbReference>
<dbReference type="GO" id="GO:0006096">
    <property type="term" value="P:glycolytic process"/>
    <property type="evidence" value="ECO:0007669"/>
    <property type="project" value="UniProtKB-KW"/>
</dbReference>
<dbReference type="SUPFAM" id="SSF51735">
    <property type="entry name" value="NAD(P)-binding Rossmann-fold domains"/>
    <property type="match status" value="1"/>
</dbReference>
<evidence type="ECO:0000313" key="10">
    <source>
        <dbReference type="Proteomes" id="UP001488838"/>
    </source>
</evidence>
<comment type="caution">
    <text evidence="9">The sequence shown here is derived from an EMBL/GenBank/DDBJ whole genome shotgun (WGS) entry which is preliminary data.</text>
</comment>
<dbReference type="SUPFAM" id="SSF55347">
    <property type="entry name" value="Glyceraldehyde-3-phosphate dehydrogenase-like, C-terminal domain"/>
    <property type="match status" value="1"/>
</dbReference>
<evidence type="ECO:0000313" key="9">
    <source>
        <dbReference type="EMBL" id="KAK7836015.1"/>
    </source>
</evidence>
<evidence type="ECO:0000256" key="8">
    <source>
        <dbReference type="ARBA" id="ARBA00047698"/>
    </source>
</evidence>
<name>A0AAW0K9K5_MYOGA</name>
<evidence type="ECO:0000256" key="7">
    <source>
        <dbReference type="ARBA" id="ARBA00023152"/>
    </source>
</evidence>